<dbReference type="GO" id="GO:0051020">
    <property type="term" value="F:GTPase binding"/>
    <property type="evidence" value="ECO:0007669"/>
    <property type="project" value="UniProtKB-ARBA"/>
</dbReference>
<evidence type="ECO:0000259" key="16">
    <source>
        <dbReference type="PROSITE" id="PS50011"/>
    </source>
</evidence>
<reference evidence="17 18" key="1">
    <citation type="submission" date="2013-09" db="EMBL/GenBank/DDBJ databases">
        <title>Corchorus capsularis genome sequencing.</title>
        <authorList>
            <person name="Alam M."/>
            <person name="Haque M.S."/>
            <person name="Islam M.S."/>
            <person name="Emdad E.M."/>
            <person name="Islam M.M."/>
            <person name="Ahmed B."/>
            <person name="Halim A."/>
            <person name="Hossen Q.M.M."/>
            <person name="Hossain M.Z."/>
            <person name="Ahmed R."/>
            <person name="Khan M.M."/>
            <person name="Islam R."/>
            <person name="Rashid M.M."/>
            <person name="Khan S.A."/>
            <person name="Rahman M.S."/>
            <person name="Alam M."/>
        </authorList>
    </citation>
    <scope>NUCLEOTIDE SEQUENCE [LARGE SCALE GENOMIC DNA]</scope>
    <source>
        <strain evidence="18">cv. CVL-1</strain>
        <tissue evidence="17">Whole seedling</tissue>
    </source>
</reference>
<accession>A0A1R3I5J5</accession>
<feature type="domain" description="Protein kinase" evidence="16">
    <location>
        <begin position="119"/>
        <end position="371"/>
    </location>
</feature>
<dbReference type="EMBL" id="AWWV01010690">
    <property type="protein sequence ID" value="OMO77809.1"/>
    <property type="molecule type" value="Genomic_DNA"/>
</dbReference>
<evidence type="ECO:0000256" key="10">
    <source>
        <dbReference type="ARBA" id="ARBA00022840"/>
    </source>
</evidence>
<evidence type="ECO:0000256" key="12">
    <source>
        <dbReference type="ARBA" id="ARBA00048679"/>
    </source>
</evidence>
<feature type="compositionally biased region" description="Low complexity" evidence="15">
    <location>
        <begin position="729"/>
        <end position="742"/>
    </location>
</feature>
<dbReference type="PANTHER" id="PTHR13268">
    <property type="entry name" value="BREAST CARCINOMA AMPLIFIED SEQUENCE 3"/>
    <property type="match status" value="1"/>
</dbReference>
<dbReference type="Gene3D" id="3.30.200.20">
    <property type="entry name" value="Phosphorylase Kinase, domain 1"/>
    <property type="match status" value="1"/>
</dbReference>
<evidence type="ECO:0000256" key="4">
    <source>
        <dbReference type="ARBA" id="ARBA00022490"/>
    </source>
</evidence>
<sequence length="1460" mass="159836">MEKKVDTCSPTGVLEDFFRTEEFETNSFKAPSTDSANEQNSKQSSRWRGIAQLFRTRSKKSLANLQPLGSFRLSLRRSSSMRENVAVAPDFLANCSSYNLKSPRKVFTLSELQTATKNFSIENLIGKGGYAEVYKGSLPNGQLVAIKRLTKGTPDEIIGDFLSELGIMAHVNHPNTAKLIGYGIEGGMYLVLELSPNGSLASVLYGSKDKPNWGIRFKIALGTAEGLRYLHEGCKRRIIHRDIKAANILLTKDFVPQICDFGLAKWLPEHWTHHTVSKFEGTFGYLAPEYLMHGIVDEKTDVFAFGVLLLELVTGRRALDYSQQSLVLWAKPLLKKNEIRELIDPALGEDYNSRQMNLVLLAASLCIHQSSLRRPQMSQVVQLLNGNPNSLKSLRKCRIPFFRKAFHEETLNAEELSSVKAIGNRMIYPIIGDRRCFREAEEEESVVVKSEVDGDGGGGGGGGGGGEEEESVAVVVESSRRSNVASTVRSAGASVAASISTSSEDHKDQVTWAGFDKLELGPSLFKHVLLLGYQNGFQVLDVEDASNYTELVSKRDGPVSFLQMQPCPLSSDGQEGFRASHPMLLVVAGDDTNSSSLGPTAGNLAGVARDCHLESEGANSVNSPTAVRFYSLRSHCYVHVLRFRSSVCMIRCSSRIVAVGLATQIYCFDALTLENKFSVLTYPVPQLAGQGAIGVNVGYGPMAVGPRWLAYASNNPLLSNTGRLSPQNLTPSPGVSPSTSPGGSSLVARYAMESSKHLANGLINLGDMGYRTLSKCYQELLPDGSNSPVSQNSVWKVGRLAGTDVDNAGMVVVKDFVSREVISQFKAHTSPISALCFDPSGTLLVTASVYGNNINIFRIMPSCVRSGSGVQSYNWSSSHVHLYKLHRGITSAMIQDICFSHYSQWVAIVSSKGTCHIFVLSPFGGDAGFQTFNSHGEEPSLFPVLSLPWWSTSSCAINQPTFPPPLPVALSVVSRIKYSSFGWLNTVRNAAVSATGKVFVPSGAVAAVFHNSISRSPQHVNPRTNSLEYLLVYTPSGYVVQHELLPSIGADLGANSSRIQAASYMQIQEDDLRVKVEPVQWWDVCRRSDWPEREESISQTALERQDVAEVSGGKSGCEEYRIDSLEINDSSSGEKASKPFSTRPHESSHWYLSNAEVQVNSWRLPIWQKSKISFYMMESPRANISKGGEFEIEKVRVHEIEIKRKELLPVFDHFHSIKTGWNDRCFAVGKHPQSLSSDPHQGEYKVTQETIICHSKPASLSSTESSEGGSSRRMENLLDLDQFNCEKSFAPTYQAVNEIGHGKSGDGIIEPLLLNQDSLTILSSPFQQENIYCSTGNSVINSFSASGSKLPPLRNMAEEAPCSDNGGIDDAAMLHVDHCDAPRNVLMDGVPLSTEQNLVDFGQLQEGHYEVVQHNECSKLTEVADDNVNGSSNHHENGKLDAEGENDEMLGGIFAFSEEG</sequence>
<evidence type="ECO:0000256" key="7">
    <source>
        <dbReference type="ARBA" id="ARBA00022679"/>
    </source>
</evidence>
<dbReference type="PROSITE" id="PS50011">
    <property type="entry name" value="PROTEIN_KINASE_DOM"/>
    <property type="match status" value="1"/>
</dbReference>
<comment type="caution">
    <text evidence="17">The sequence shown here is derived from an EMBL/GenBank/DDBJ whole genome shotgun (WGS) entry which is preliminary data.</text>
</comment>
<comment type="catalytic activity">
    <reaction evidence="11">
        <text>L-threonyl-[protein] + ATP = O-phospho-L-threonyl-[protein] + ADP + H(+)</text>
        <dbReference type="Rhea" id="RHEA:46608"/>
        <dbReference type="Rhea" id="RHEA-COMP:11060"/>
        <dbReference type="Rhea" id="RHEA-COMP:11605"/>
        <dbReference type="ChEBI" id="CHEBI:15378"/>
        <dbReference type="ChEBI" id="CHEBI:30013"/>
        <dbReference type="ChEBI" id="CHEBI:30616"/>
        <dbReference type="ChEBI" id="CHEBI:61977"/>
        <dbReference type="ChEBI" id="CHEBI:456216"/>
        <dbReference type="EC" id="2.7.11.1"/>
    </reaction>
</comment>
<protein>
    <recommendedName>
        <fullName evidence="3">non-specific serine/threonine protein kinase</fullName>
        <ecNumber evidence="3">2.7.11.1</ecNumber>
    </recommendedName>
</protein>
<dbReference type="Proteomes" id="UP000188268">
    <property type="component" value="Unassembled WGS sequence"/>
</dbReference>
<dbReference type="GO" id="GO:0006914">
    <property type="term" value="P:autophagy"/>
    <property type="evidence" value="ECO:0007669"/>
    <property type="project" value="InterPro"/>
</dbReference>
<dbReference type="Gene3D" id="2.130.10.10">
    <property type="entry name" value="YVTN repeat-like/Quinoprotein amine dehydrogenase"/>
    <property type="match status" value="1"/>
</dbReference>
<dbReference type="SMART" id="SM00220">
    <property type="entry name" value="S_TKc"/>
    <property type="match status" value="1"/>
</dbReference>
<comment type="subunit">
    <text evidence="13">Interacts with ARAC5 and ARAC10.</text>
</comment>
<feature type="region of interest" description="Disordered" evidence="15">
    <location>
        <begin position="722"/>
        <end position="742"/>
    </location>
</feature>
<keyword evidence="18" id="KW-1185">Reference proteome</keyword>
<dbReference type="PROSITE" id="PS00108">
    <property type="entry name" value="PROTEIN_KINASE_ST"/>
    <property type="match status" value="1"/>
</dbReference>
<evidence type="ECO:0000256" key="14">
    <source>
        <dbReference type="PROSITE-ProRule" id="PRU10141"/>
    </source>
</evidence>
<dbReference type="InterPro" id="IPR017441">
    <property type="entry name" value="Protein_kinase_ATP_BS"/>
</dbReference>
<keyword evidence="6" id="KW-0597">Phosphoprotein</keyword>
<keyword evidence="8 14" id="KW-0547">Nucleotide-binding</keyword>
<dbReference type="Gramene" id="OMO77809">
    <property type="protein sequence ID" value="OMO77809"/>
    <property type="gene ID" value="CCACVL1_14808"/>
</dbReference>
<evidence type="ECO:0000313" key="17">
    <source>
        <dbReference type="EMBL" id="OMO77809.1"/>
    </source>
</evidence>
<dbReference type="InterPro" id="IPR022175">
    <property type="entry name" value="BCAS3_dom"/>
</dbReference>
<proteinExistence type="predicted"/>
<evidence type="ECO:0000256" key="8">
    <source>
        <dbReference type="ARBA" id="ARBA00022741"/>
    </source>
</evidence>
<dbReference type="InterPro" id="IPR015943">
    <property type="entry name" value="WD40/YVTN_repeat-like_dom_sf"/>
</dbReference>
<keyword evidence="5" id="KW-0723">Serine/threonine-protein kinase</keyword>
<evidence type="ECO:0000256" key="1">
    <source>
        <dbReference type="ARBA" id="ARBA00004329"/>
    </source>
</evidence>
<evidence type="ECO:0000256" key="6">
    <source>
        <dbReference type="ARBA" id="ARBA00022553"/>
    </source>
</evidence>
<comment type="subcellular location">
    <subcellularLocation>
        <location evidence="2">Cytoplasm</location>
    </subcellularLocation>
    <subcellularLocation>
        <location evidence="1">Preautophagosomal structure</location>
    </subcellularLocation>
</comment>
<dbReference type="SUPFAM" id="SSF50978">
    <property type="entry name" value="WD40 repeat-like"/>
    <property type="match status" value="1"/>
</dbReference>
<dbReference type="OMA" id="PSEHFKN"/>
<evidence type="ECO:0000256" key="13">
    <source>
        <dbReference type="ARBA" id="ARBA00063228"/>
    </source>
</evidence>
<evidence type="ECO:0000256" key="11">
    <source>
        <dbReference type="ARBA" id="ARBA00047899"/>
    </source>
</evidence>
<evidence type="ECO:0000256" key="9">
    <source>
        <dbReference type="ARBA" id="ARBA00022777"/>
    </source>
</evidence>
<dbReference type="STRING" id="210143.A0A1R3I5J5"/>
<dbReference type="EC" id="2.7.11.1" evidence="3"/>
<dbReference type="CDD" id="cd14066">
    <property type="entry name" value="STKc_IRAK"/>
    <property type="match status" value="1"/>
</dbReference>
<dbReference type="Pfam" id="PF12490">
    <property type="entry name" value="BCAS3"/>
    <property type="match status" value="1"/>
</dbReference>
<evidence type="ECO:0000256" key="5">
    <source>
        <dbReference type="ARBA" id="ARBA00022527"/>
    </source>
</evidence>
<dbReference type="Pfam" id="PF07714">
    <property type="entry name" value="PK_Tyr_Ser-Thr"/>
    <property type="match status" value="1"/>
</dbReference>
<dbReference type="InterPro" id="IPR011009">
    <property type="entry name" value="Kinase-like_dom_sf"/>
</dbReference>
<keyword evidence="10 14" id="KW-0067">ATP-binding</keyword>
<dbReference type="FunFam" id="2.130.10.10:FF:000782">
    <property type="entry name" value="Autophagy-related protein 18h"/>
    <property type="match status" value="1"/>
</dbReference>
<dbReference type="OrthoDB" id="25778at2759"/>
<feature type="region of interest" description="Disordered" evidence="15">
    <location>
        <begin position="447"/>
        <end position="471"/>
    </location>
</feature>
<dbReference type="PANTHER" id="PTHR13268:SF0">
    <property type="entry name" value="BCAS3 MICROTUBULE ASSOCIATED CELL MIGRATION FACTOR"/>
    <property type="match status" value="1"/>
</dbReference>
<dbReference type="SUPFAM" id="SSF56112">
    <property type="entry name" value="Protein kinase-like (PK-like)"/>
    <property type="match status" value="1"/>
</dbReference>
<dbReference type="GO" id="GO:0042594">
    <property type="term" value="P:response to starvation"/>
    <property type="evidence" value="ECO:0007669"/>
    <property type="project" value="TreeGrafter"/>
</dbReference>
<evidence type="ECO:0000256" key="2">
    <source>
        <dbReference type="ARBA" id="ARBA00004496"/>
    </source>
</evidence>
<evidence type="ECO:0000256" key="15">
    <source>
        <dbReference type="SAM" id="MobiDB-lite"/>
    </source>
</evidence>
<keyword evidence="9" id="KW-0418">Kinase</keyword>
<dbReference type="PROSITE" id="PS00107">
    <property type="entry name" value="PROTEIN_KINASE_ATP"/>
    <property type="match status" value="1"/>
</dbReference>
<comment type="catalytic activity">
    <reaction evidence="12">
        <text>L-seryl-[protein] + ATP = O-phospho-L-seryl-[protein] + ADP + H(+)</text>
        <dbReference type="Rhea" id="RHEA:17989"/>
        <dbReference type="Rhea" id="RHEA-COMP:9863"/>
        <dbReference type="Rhea" id="RHEA-COMP:11604"/>
        <dbReference type="ChEBI" id="CHEBI:15378"/>
        <dbReference type="ChEBI" id="CHEBI:29999"/>
        <dbReference type="ChEBI" id="CHEBI:30616"/>
        <dbReference type="ChEBI" id="CHEBI:83421"/>
        <dbReference type="ChEBI" id="CHEBI:456216"/>
        <dbReference type="EC" id="2.7.11.1"/>
    </reaction>
</comment>
<dbReference type="InterPro" id="IPR008271">
    <property type="entry name" value="Ser/Thr_kinase_AS"/>
</dbReference>
<evidence type="ECO:0000313" key="18">
    <source>
        <dbReference type="Proteomes" id="UP000188268"/>
    </source>
</evidence>
<evidence type="ECO:0000256" key="3">
    <source>
        <dbReference type="ARBA" id="ARBA00012513"/>
    </source>
</evidence>
<dbReference type="GO" id="GO:0005524">
    <property type="term" value="F:ATP binding"/>
    <property type="evidence" value="ECO:0007669"/>
    <property type="project" value="UniProtKB-UniRule"/>
</dbReference>
<dbReference type="InterPro" id="IPR036322">
    <property type="entry name" value="WD40_repeat_dom_sf"/>
</dbReference>
<name>A0A1R3I5J5_COCAP</name>
<feature type="compositionally biased region" description="Gly residues" evidence="15">
    <location>
        <begin position="455"/>
        <end position="465"/>
    </location>
</feature>
<feature type="binding site" evidence="14">
    <location>
        <position position="147"/>
    </location>
    <ligand>
        <name>ATP</name>
        <dbReference type="ChEBI" id="CHEBI:30616"/>
    </ligand>
</feature>
<dbReference type="SMART" id="SM00320">
    <property type="entry name" value="WD40"/>
    <property type="match status" value="3"/>
</dbReference>
<dbReference type="GO" id="GO:0000407">
    <property type="term" value="C:phagophore assembly site"/>
    <property type="evidence" value="ECO:0007669"/>
    <property type="project" value="UniProtKB-SubCell"/>
</dbReference>
<dbReference type="InterPro" id="IPR048382">
    <property type="entry name" value="BCAS3_WD40"/>
</dbReference>
<dbReference type="InterPro" id="IPR045142">
    <property type="entry name" value="BCAS3-like"/>
</dbReference>
<organism evidence="17 18">
    <name type="scientific">Corchorus capsularis</name>
    <name type="common">Jute</name>
    <dbReference type="NCBI Taxonomy" id="210143"/>
    <lineage>
        <taxon>Eukaryota</taxon>
        <taxon>Viridiplantae</taxon>
        <taxon>Streptophyta</taxon>
        <taxon>Embryophyta</taxon>
        <taxon>Tracheophyta</taxon>
        <taxon>Spermatophyta</taxon>
        <taxon>Magnoliopsida</taxon>
        <taxon>eudicotyledons</taxon>
        <taxon>Gunneridae</taxon>
        <taxon>Pentapetalae</taxon>
        <taxon>rosids</taxon>
        <taxon>malvids</taxon>
        <taxon>Malvales</taxon>
        <taxon>Malvaceae</taxon>
        <taxon>Grewioideae</taxon>
        <taxon>Apeibeae</taxon>
        <taxon>Corchorus</taxon>
    </lineage>
</organism>
<dbReference type="InterPro" id="IPR000719">
    <property type="entry name" value="Prot_kinase_dom"/>
</dbReference>
<dbReference type="Pfam" id="PF21034">
    <property type="entry name" value="BCAS3_WD40"/>
    <property type="match status" value="1"/>
</dbReference>
<dbReference type="FunFam" id="1.10.510.10:FF:000335">
    <property type="entry name" value="receptor-like cytosolic serine/threonine-protein kinase RBK2"/>
    <property type="match status" value="1"/>
</dbReference>
<dbReference type="Gene3D" id="1.10.510.10">
    <property type="entry name" value="Transferase(Phosphotransferase) domain 1"/>
    <property type="match status" value="1"/>
</dbReference>
<keyword evidence="4" id="KW-0963">Cytoplasm</keyword>
<dbReference type="GO" id="GO:0004674">
    <property type="term" value="F:protein serine/threonine kinase activity"/>
    <property type="evidence" value="ECO:0007669"/>
    <property type="project" value="UniProtKB-KW"/>
</dbReference>
<dbReference type="InterPro" id="IPR001245">
    <property type="entry name" value="Ser-Thr/Tyr_kinase_cat_dom"/>
</dbReference>
<gene>
    <name evidence="17" type="ORF">CCACVL1_14808</name>
</gene>
<keyword evidence="7" id="KW-0808">Transferase</keyword>
<dbReference type="InterPro" id="IPR001680">
    <property type="entry name" value="WD40_rpt"/>
</dbReference>